<sequence>MRLLSISALIVLAALAAAQSDPELSNATRSAFEDAQASDSASWVSQNVTNDPFYAIPKDGFSAAPGTLLRWQDIPDFQLSSNWTIPAGLSLSRFLFMSQDRDGNPVPVSGYVLLPYSRITTAATCNEKEPLKTIVFAHGTAGNIPNCAPSNQKSLYYGWLAPLSLASQGFAVIAPDYAGLGTSIPNGLRYLDGQLHSGDVAYALIAARASPIAQLLSHEWLVVGHSEGGMTAWRVNERMAMANQTKVRDAAGELLGAVSAAPPVAGYASQLTARLLSKTGEPNNPYPFLIFQEISKVFPNEIKLEDYMTNLALARVPLANKGCIDTANALYGDLTTEQIFKNTSWVDLALVREWASMAFLVGSYELAAPMLVLAGEADANTRISLDAAINTACSKFPKSQLLTHTYPRLGHDESFEASKASMFQWIRDRFNRVPVKEGCSQIKIEPLTQNYGTRAIDWIGVV</sequence>
<dbReference type="InterPro" id="IPR005152">
    <property type="entry name" value="Lipase_secreted"/>
</dbReference>
<gene>
    <name evidence="3" type="ORF">CDD81_5213</name>
</gene>
<keyword evidence="4" id="KW-1185">Reference proteome</keyword>
<protein>
    <recommendedName>
        <fullName evidence="2">AB hydrolase-1 domain-containing protein</fullName>
    </recommendedName>
</protein>
<feature type="domain" description="AB hydrolase-1" evidence="2">
    <location>
        <begin position="134"/>
        <end position="411"/>
    </location>
</feature>
<organism evidence="3 4">
    <name type="scientific">Ophiocordyceps australis</name>
    <dbReference type="NCBI Taxonomy" id="1399860"/>
    <lineage>
        <taxon>Eukaryota</taxon>
        <taxon>Fungi</taxon>
        <taxon>Dikarya</taxon>
        <taxon>Ascomycota</taxon>
        <taxon>Pezizomycotina</taxon>
        <taxon>Sordariomycetes</taxon>
        <taxon>Hypocreomycetidae</taxon>
        <taxon>Hypocreales</taxon>
        <taxon>Ophiocordycipitaceae</taxon>
        <taxon>Ophiocordyceps</taxon>
    </lineage>
</organism>
<dbReference type="Proteomes" id="UP000226192">
    <property type="component" value="Unassembled WGS sequence"/>
</dbReference>
<dbReference type="Pfam" id="PF12697">
    <property type="entry name" value="Abhydrolase_6"/>
    <property type="match status" value="1"/>
</dbReference>
<dbReference type="STRING" id="1399860.A0A2C5YIY5"/>
<keyword evidence="1" id="KW-0732">Signal</keyword>
<evidence type="ECO:0000256" key="1">
    <source>
        <dbReference type="PIRNR" id="PIRNR029171"/>
    </source>
</evidence>
<dbReference type="EMBL" id="NJET01000004">
    <property type="protein sequence ID" value="PHH66861.1"/>
    <property type="molecule type" value="Genomic_DNA"/>
</dbReference>
<proteinExistence type="inferred from homology"/>
<feature type="chain" id="PRO_5013437921" description="AB hydrolase-1 domain-containing protein" evidence="1">
    <location>
        <begin position="19"/>
        <end position="462"/>
    </location>
</feature>
<dbReference type="OrthoDB" id="5382058at2759"/>
<reference evidence="3 4" key="1">
    <citation type="submission" date="2017-06" db="EMBL/GenBank/DDBJ databases">
        <title>Ant-infecting Ophiocordyceps genomes reveal a high diversity of potential behavioral manipulation genes and a possible major role for enterotoxins.</title>
        <authorList>
            <person name="De Bekker C."/>
            <person name="Evans H.C."/>
            <person name="Brachmann A."/>
            <person name="Hughes D.P."/>
        </authorList>
    </citation>
    <scope>NUCLEOTIDE SEQUENCE [LARGE SCALE GENOMIC DNA]</scope>
    <source>
        <strain evidence="3 4">Map64</strain>
    </source>
</reference>
<dbReference type="GO" id="GO:0016042">
    <property type="term" value="P:lipid catabolic process"/>
    <property type="evidence" value="ECO:0007669"/>
    <property type="project" value="UniProtKB-UniRule"/>
</dbReference>
<dbReference type="Gene3D" id="3.40.50.1820">
    <property type="entry name" value="alpha/beta hydrolase"/>
    <property type="match status" value="2"/>
</dbReference>
<comment type="similarity">
    <text evidence="1">Belongs to the AB hydrolase superfamily. Lipase family.</text>
</comment>
<comment type="caution">
    <text evidence="3">The sequence shown here is derived from an EMBL/GenBank/DDBJ whole genome shotgun (WGS) entry which is preliminary data.</text>
</comment>
<dbReference type="InterPro" id="IPR029058">
    <property type="entry name" value="AB_hydrolase_fold"/>
</dbReference>
<dbReference type="InterPro" id="IPR000073">
    <property type="entry name" value="AB_hydrolase_1"/>
</dbReference>
<dbReference type="PANTHER" id="PTHR34853">
    <property type="match status" value="1"/>
</dbReference>
<dbReference type="SUPFAM" id="SSF53474">
    <property type="entry name" value="alpha/beta-Hydrolases"/>
    <property type="match status" value="1"/>
</dbReference>
<accession>A0A2C5YIY5</accession>
<dbReference type="GO" id="GO:0004806">
    <property type="term" value="F:triacylglycerol lipase activity"/>
    <property type="evidence" value="ECO:0007669"/>
    <property type="project" value="UniProtKB-UniRule"/>
</dbReference>
<evidence type="ECO:0000313" key="4">
    <source>
        <dbReference type="Proteomes" id="UP000226192"/>
    </source>
</evidence>
<evidence type="ECO:0000259" key="2">
    <source>
        <dbReference type="Pfam" id="PF12697"/>
    </source>
</evidence>
<name>A0A2C5YIY5_9HYPO</name>
<dbReference type="AlphaFoldDB" id="A0A2C5YIY5"/>
<feature type="signal peptide" evidence="1">
    <location>
        <begin position="1"/>
        <end position="18"/>
    </location>
</feature>
<dbReference type="PANTHER" id="PTHR34853:SF1">
    <property type="entry name" value="LIPASE 5"/>
    <property type="match status" value="1"/>
</dbReference>
<evidence type="ECO:0000313" key="3">
    <source>
        <dbReference type="EMBL" id="PHH66861.1"/>
    </source>
</evidence>
<dbReference type="PIRSF" id="PIRSF029171">
    <property type="entry name" value="Esterase_LipA"/>
    <property type="match status" value="1"/>
</dbReference>